<dbReference type="RefSeq" id="WP_214357098.1">
    <property type="nucleotide sequence ID" value="NZ_JAFEJS010000001.1"/>
</dbReference>
<evidence type="ECO:0000313" key="1">
    <source>
        <dbReference type="EMBL" id="MBT1171805.1"/>
    </source>
</evidence>
<organism evidence="1 2">
    <name type="scientific">Bifidobacterium santillanense</name>
    <dbReference type="NCBI Taxonomy" id="2809028"/>
    <lineage>
        <taxon>Bacteria</taxon>
        <taxon>Bacillati</taxon>
        <taxon>Actinomycetota</taxon>
        <taxon>Actinomycetes</taxon>
        <taxon>Bifidobacteriales</taxon>
        <taxon>Bifidobacteriaceae</taxon>
        <taxon>Bifidobacterium</taxon>
    </lineage>
</organism>
<sequence>MAEENLILIRFHWQRKLSGDGNRDPAAITIDIDLRNVLPAACPDAHAENQTPAPSEAWMGCGRQRKKIPLAVRSPSIHYPLTRIMRLTRISTVWTVWT</sequence>
<proteinExistence type="predicted"/>
<keyword evidence="2" id="KW-1185">Reference proteome</keyword>
<evidence type="ECO:0000313" key="2">
    <source>
        <dbReference type="Proteomes" id="UP000773064"/>
    </source>
</evidence>
<protein>
    <submittedName>
        <fullName evidence="1">Uncharacterized protein</fullName>
    </submittedName>
</protein>
<gene>
    <name evidence="1" type="ORF">JS528_00200</name>
</gene>
<accession>A0ABS5ULW9</accession>
<name>A0ABS5ULW9_9BIFI</name>
<reference evidence="1 2" key="1">
    <citation type="journal article" date="2021" name="Environ. Microbiol.">
        <title>Genetic insights into the dark matter of the mammalian gut microbiota through targeted genome reconstruction.</title>
        <authorList>
            <person name="Lugli G.A."/>
            <person name="Alessandri G."/>
            <person name="Milani C."/>
            <person name="Viappiani A."/>
            <person name="Fontana F."/>
            <person name="Tarracchini C."/>
            <person name="Mancabelli L."/>
            <person name="Argentini C."/>
            <person name="Ruiz L."/>
            <person name="Margolles A."/>
            <person name="van Sinderen D."/>
            <person name="Turroni F."/>
            <person name="Ventura M."/>
        </authorList>
    </citation>
    <scope>NUCLEOTIDE SEQUENCE [LARGE SCALE GENOMIC DNA]</scope>
    <source>
        <strain evidence="1 2">MA2</strain>
    </source>
</reference>
<comment type="caution">
    <text evidence="1">The sequence shown here is derived from an EMBL/GenBank/DDBJ whole genome shotgun (WGS) entry which is preliminary data.</text>
</comment>
<dbReference type="Proteomes" id="UP000773064">
    <property type="component" value="Unassembled WGS sequence"/>
</dbReference>
<dbReference type="EMBL" id="JAFEJS010000001">
    <property type="protein sequence ID" value="MBT1171805.1"/>
    <property type="molecule type" value="Genomic_DNA"/>
</dbReference>